<evidence type="ECO:0000256" key="7">
    <source>
        <dbReference type="SAM" id="Phobius"/>
    </source>
</evidence>
<evidence type="ECO:0000313" key="11">
    <source>
        <dbReference type="Proteomes" id="UP000054988"/>
    </source>
</evidence>
<evidence type="ECO:0000259" key="9">
    <source>
        <dbReference type="PROSITE" id="PS51382"/>
    </source>
</evidence>
<feature type="compositionally biased region" description="Basic and acidic residues" evidence="6">
    <location>
        <begin position="92"/>
        <end position="110"/>
    </location>
</feature>
<comment type="subcellular location">
    <subcellularLocation>
        <location evidence="1">Membrane</location>
        <topology evidence="1">Multi-pass membrane protein</topology>
    </subcellularLocation>
</comment>
<gene>
    <name evidence="10" type="ORF">WG66_7894</name>
</gene>
<dbReference type="GO" id="GO:0005886">
    <property type="term" value="C:plasma membrane"/>
    <property type="evidence" value="ECO:0007669"/>
    <property type="project" value="TreeGrafter"/>
</dbReference>
<accession>A0A0W0FTA8</accession>
<feature type="compositionally biased region" description="Polar residues" evidence="6">
    <location>
        <begin position="269"/>
        <end position="293"/>
    </location>
</feature>
<sequence length="794" mass="91628">MEKGLYVRIALIASSSILTPDCRDYRGLKKRISSIRRQSGNDGVESPTTSTIPENEDDELTPSARSSTSRVKGSPSERPGQSGATEVSSPVHFDDNNNENRSHRTTERPARPPFKAQASGTSIFSLGKSHTGPRGQRSLLSRRLFSRANPTVHSPRPFAGPLPLNNLYPLLSSEELKFFKALDHELEKVENFYLDREKEMRARTLVIEDQLNELIQHRQRFHAARARRRRWSDLTHDLFAVIKPGLKQNQVQKLDSSLVTESVLENEDLTNIGSSSKKTGKNDQSPPSGSHPESGNDRNGKGHTLDPDEYRNAKKKLKKAVLEHYRGLELLHNYRVLNITGFRKALKKFEKVTKVVRFRLSSLGYISRCARQIPAQQAYMSEKVETSTFASDKAVRTMMTEMEELYTSRFAHGDKKRAMAALRGTSLRKTHHFSTFRSGVMLGLAIPALVSGIYESFQPETREEIEGWDGLLFAYAILVVPVVFTLLVGLNLLVWSRSRINYAFIFELDTRTRLDYREYFELPSLLFSTLCYAFWLSFYRIGGLSISPTIWPLFADFWMGDQFCSLVFTLSNLYLFACAYANEFEDWRKCGSTSKYWPVAFVLAILPFIARLVQSIRRYVDSKLITHLINGGKYGTGIVYYLMYFIWRHQGGPYNVIFAMWCLVGTIYSVYASAWDFLMDWSLLRPRVHYPLLRSELIYSNHIYMYYVAMITNVLIRFIWVIYIPSMGPDIYLRQFIAAMLEILRRWQWNFYRLENEHLGNMDQYRVTREVPLPYSLDEYTHDGEDEDEGLHED</sequence>
<feature type="compositionally biased region" description="Polar residues" evidence="6">
    <location>
        <begin position="35"/>
        <end position="53"/>
    </location>
</feature>
<keyword evidence="5 7" id="KW-0472">Membrane</keyword>
<dbReference type="eggNOG" id="KOG1162">
    <property type="taxonomic scope" value="Eukaryota"/>
</dbReference>
<dbReference type="GO" id="GO:0000822">
    <property type="term" value="F:inositol hexakisphosphate binding"/>
    <property type="evidence" value="ECO:0007669"/>
    <property type="project" value="TreeGrafter"/>
</dbReference>
<dbReference type="Pfam" id="PF03124">
    <property type="entry name" value="EXS"/>
    <property type="match status" value="1"/>
</dbReference>
<evidence type="ECO:0008006" key="12">
    <source>
        <dbReference type="Google" id="ProtNLM"/>
    </source>
</evidence>
<evidence type="ECO:0000256" key="3">
    <source>
        <dbReference type="ARBA" id="ARBA00022692"/>
    </source>
</evidence>
<evidence type="ECO:0000256" key="4">
    <source>
        <dbReference type="ARBA" id="ARBA00022989"/>
    </source>
</evidence>
<dbReference type="GO" id="GO:0005794">
    <property type="term" value="C:Golgi apparatus"/>
    <property type="evidence" value="ECO:0007669"/>
    <property type="project" value="TreeGrafter"/>
</dbReference>
<feature type="transmembrane region" description="Helical" evidence="7">
    <location>
        <begin position="596"/>
        <end position="613"/>
    </location>
</feature>
<organism evidence="10 11">
    <name type="scientific">Moniliophthora roreri</name>
    <name type="common">Frosty pod rot fungus</name>
    <name type="synonym">Monilia roreri</name>
    <dbReference type="NCBI Taxonomy" id="221103"/>
    <lineage>
        <taxon>Eukaryota</taxon>
        <taxon>Fungi</taxon>
        <taxon>Dikarya</taxon>
        <taxon>Basidiomycota</taxon>
        <taxon>Agaricomycotina</taxon>
        <taxon>Agaricomycetes</taxon>
        <taxon>Agaricomycetidae</taxon>
        <taxon>Agaricales</taxon>
        <taxon>Marasmiineae</taxon>
        <taxon>Marasmiaceae</taxon>
        <taxon>Moniliophthora</taxon>
    </lineage>
</organism>
<feature type="transmembrane region" description="Helical" evidence="7">
    <location>
        <begin position="654"/>
        <end position="674"/>
    </location>
</feature>
<dbReference type="AlphaFoldDB" id="A0A0W0FTA8"/>
<evidence type="ECO:0000313" key="10">
    <source>
        <dbReference type="EMBL" id="KTB39540.1"/>
    </source>
</evidence>
<comment type="caution">
    <text evidence="10">The sequence shown here is derived from an EMBL/GenBank/DDBJ whole genome shotgun (WGS) entry which is preliminary data.</text>
</comment>
<keyword evidence="4 7" id="KW-1133">Transmembrane helix</keyword>
<dbReference type="Proteomes" id="UP000054988">
    <property type="component" value="Unassembled WGS sequence"/>
</dbReference>
<dbReference type="PANTHER" id="PTHR10783">
    <property type="entry name" value="XENOTROPIC AND POLYTROPIC RETROVIRUS RECEPTOR 1-RELATED"/>
    <property type="match status" value="1"/>
</dbReference>
<dbReference type="Pfam" id="PF03105">
    <property type="entry name" value="SPX"/>
    <property type="match status" value="1"/>
</dbReference>
<dbReference type="GO" id="GO:0016036">
    <property type="term" value="P:cellular response to phosphate starvation"/>
    <property type="evidence" value="ECO:0007669"/>
    <property type="project" value="TreeGrafter"/>
</dbReference>
<evidence type="ECO:0000256" key="6">
    <source>
        <dbReference type="SAM" id="MobiDB-lite"/>
    </source>
</evidence>
<feature type="domain" description="EXS" evidence="8">
    <location>
        <begin position="591"/>
        <end position="785"/>
    </location>
</feature>
<feature type="transmembrane region" description="Helical" evidence="7">
    <location>
        <begin position="550"/>
        <end position="575"/>
    </location>
</feature>
<dbReference type="EMBL" id="LATX01001671">
    <property type="protein sequence ID" value="KTB39540.1"/>
    <property type="molecule type" value="Genomic_DNA"/>
</dbReference>
<feature type="transmembrane region" description="Helical" evidence="7">
    <location>
        <begin position="703"/>
        <end position="724"/>
    </location>
</feature>
<feature type="transmembrane region" description="Helical" evidence="7">
    <location>
        <begin position="519"/>
        <end position="538"/>
    </location>
</feature>
<evidence type="ECO:0000259" key="8">
    <source>
        <dbReference type="PROSITE" id="PS51380"/>
    </source>
</evidence>
<keyword evidence="3 7" id="KW-0812">Transmembrane</keyword>
<protein>
    <recommendedName>
        <fullName evidence="12">Signal transduction protein</fullName>
    </recommendedName>
</protein>
<feature type="region of interest" description="Disordered" evidence="6">
    <location>
        <begin position="269"/>
        <end position="311"/>
    </location>
</feature>
<comment type="similarity">
    <text evidence="2">Belongs to the SYG1 (TC 2.A.94) family.</text>
</comment>
<feature type="region of interest" description="Disordered" evidence="6">
    <location>
        <begin position="35"/>
        <end position="118"/>
    </location>
</feature>
<feature type="compositionally biased region" description="Basic and acidic residues" evidence="6">
    <location>
        <begin position="294"/>
        <end position="311"/>
    </location>
</feature>
<name>A0A0W0FTA8_MONRR</name>
<evidence type="ECO:0000256" key="5">
    <source>
        <dbReference type="ARBA" id="ARBA00023136"/>
    </source>
</evidence>
<feature type="transmembrane region" description="Helical" evidence="7">
    <location>
        <begin position="625"/>
        <end position="647"/>
    </location>
</feature>
<dbReference type="InterPro" id="IPR004331">
    <property type="entry name" value="SPX_dom"/>
</dbReference>
<feature type="transmembrane region" description="Helical" evidence="7">
    <location>
        <begin position="474"/>
        <end position="495"/>
    </location>
</feature>
<dbReference type="PANTHER" id="PTHR10783:SF103">
    <property type="entry name" value="SOLUTE CARRIER FAMILY 53 MEMBER 1"/>
    <property type="match status" value="1"/>
</dbReference>
<dbReference type="InterPro" id="IPR004342">
    <property type="entry name" value="EXS_C"/>
</dbReference>
<evidence type="ECO:0000256" key="1">
    <source>
        <dbReference type="ARBA" id="ARBA00004141"/>
    </source>
</evidence>
<dbReference type="CDD" id="cd14475">
    <property type="entry name" value="SPX_SYG1_like"/>
    <property type="match status" value="1"/>
</dbReference>
<feature type="domain" description="SPX" evidence="9">
    <location>
        <begin position="1"/>
        <end position="363"/>
    </location>
</feature>
<evidence type="ECO:0000256" key="2">
    <source>
        <dbReference type="ARBA" id="ARBA00009665"/>
    </source>
</evidence>
<dbReference type="GO" id="GO:0006817">
    <property type="term" value="P:phosphate ion transport"/>
    <property type="evidence" value="ECO:0007669"/>
    <property type="project" value="TreeGrafter"/>
</dbReference>
<proteinExistence type="inferred from homology"/>
<reference evidence="10 11" key="1">
    <citation type="submission" date="2015-12" db="EMBL/GenBank/DDBJ databases">
        <title>Draft genome sequence of Moniliophthora roreri, the causal agent of frosty pod rot of cacao.</title>
        <authorList>
            <person name="Aime M.C."/>
            <person name="Diaz-Valderrama J.R."/>
            <person name="Kijpornyongpan T."/>
            <person name="Phillips-Mora W."/>
        </authorList>
    </citation>
    <scope>NUCLEOTIDE SEQUENCE [LARGE SCALE GENOMIC DNA]</scope>
    <source>
        <strain evidence="10 11">MCA 2952</strain>
    </source>
</reference>
<dbReference type="PROSITE" id="PS51382">
    <property type="entry name" value="SPX"/>
    <property type="match status" value="1"/>
</dbReference>
<dbReference type="PROSITE" id="PS51380">
    <property type="entry name" value="EXS"/>
    <property type="match status" value="1"/>
</dbReference>